<comment type="function">
    <text evidence="1">Resistance to tetracycline by an active tetracycline efflux. This is an energy-dependent process that decreases the accumulation of the antibiotic in whole cells. This protein functions as a metal-tetracycline/H(+) antiporter.</text>
</comment>
<keyword evidence="11" id="KW-1185">Reference proteome</keyword>
<feature type="transmembrane region" description="Helical" evidence="8">
    <location>
        <begin position="7"/>
        <end position="32"/>
    </location>
</feature>
<dbReference type="GO" id="GO:0022857">
    <property type="term" value="F:transmembrane transporter activity"/>
    <property type="evidence" value="ECO:0007669"/>
    <property type="project" value="InterPro"/>
</dbReference>
<protein>
    <submittedName>
        <fullName evidence="10">Putative tetracycline-efflux transporter</fullName>
    </submittedName>
</protein>
<dbReference type="InterPro" id="IPR020846">
    <property type="entry name" value="MFS_dom"/>
</dbReference>
<feature type="domain" description="Major facilitator superfamily (MFS) profile" evidence="9">
    <location>
        <begin position="6"/>
        <end position="402"/>
    </location>
</feature>
<dbReference type="SUPFAM" id="SSF103473">
    <property type="entry name" value="MFS general substrate transporter"/>
    <property type="match status" value="1"/>
</dbReference>
<evidence type="ECO:0000256" key="6">
    <source>
        <dbReference type="ARBA" id="ARBA00022989"/>
    </source>
</evidence>
<dbReference type="AlphaFoldDB" id="A0A0M4LWB3"/>
<evidence type="ECO:0000256" key="4">
    <source>
        <dbReference type="ARBA" id="ARBA00022448"/>
    </source>
</evidence>
<dbReference type="PROSITE" id="PS00216">
    <property type="entry name" value="SUGAR_TRANSPORT_1"/>
    <property type="match status" value="1"/>
</dbReference>
<evidence type="ECO:0000259" key="9">
    <source>
        <dbReference type="PROSITE" id="PS50850"/>
    </source>
</evidence>
<evidence type="ECO:0000256" key="5">
    <source>
        <dbReference type="ARBA" id="ARBA00022692"/>
    </source>
</evidence>
<keyword evidence="7 8" id="KW-0472">Membrane</keyword>
<feature type="transmembrane region" description="Helical" evidence="8">
    <location>
        <begin position="252"/>
        <end position="271"/>
    </location>
</feature>
<gene>
    <name evidence="10" type="ORF">AMC99_02304</name>
</gene>
<dbReference type="KEGG" id="aep:AMC99_02304"/>
<dbReference type="InterPro" id="IPR011701">
    <property type="entry name" value="MFS"/>
</dbReference>
<dbReference type="GO" id="GO:0016020">
    <property type="term" value="C:membrane"/>
    <property type="evidence" value="ECO:0007669"/>
    <property type="project" value="UniProtKB-SubCell"/>
</dbReference>
<dbReference type="RefSeq" id="WP_061926598.1">
    <property type="nucleotide sequence ID" value="NZ_CP012669.1"/>
</dbReference>
<dbReference type="CDD" id="cd17388">
    <property type="entry name" value="MFS_TetA"/>
    <property type="match status" value="1"/>
</dbReference>
<dbReference type="Proteomes" id="UP000057938">
    <property type="component" value="Chromosome"/>
</dbReference>
<feature type="transmembrane region" description="Helical" evidence="8">
    <location>
        <begin position="373"/>
        <end position="396"/>
    </location>
</feature>
<feature type="transmembrane region" description="Helical" evidence="8">
    <location>
        <begin position="216"/>
        <end position="240"/>
    </location>
</feature>
<sequence>MQRTTSVAFVFTLVLLDMIGFGIIMPVLPQLIMELGQLTIDDAALWAGWLGAGYAAMQFVFAPILGNLSDRFGRRPVLLASVLAFGVDYLLMGFAPSLWWLVAGRFVAGITGASFSAAYAYLADITPPEKRAQSFGLMGMAFGFGFILGPAIGGFLGEIGPRVPFFAAAACALANFAFGFFFLKESLDPENRRPFRLASANAFSSLKELAKQNRTVLWFVAALAMWQLSHLVYPAVWTYFAIAAYGWSEWQIGLSLMVVGIGSALVQGFGIRLILPRLGETKAVVLGIGTVCSVSVIYAFVRTDWIIYVTLLVGGLQGLVMPSINSLNSRAVDARSQGELQGATQAVGSISAIVGPPLYTIVFAHFVASDAPVIFPGMPLLLSAGLALMTLALFLYARLRLPPAETANA</sequence>
<dbReference type="Pfam" id="PF07690">
    <property type="entry name" value="MFS_1"/>
    <property type="match status" value="1"/>
</dbReference>
<dbReference type="PANTHER" id="PTHR23504">
    <property type="entry name" value="MAJOR FACILITATOR SUPERFAMILY DOMAIN-CONTAINING PROTEIN 10"/>
    <property type="match status" value="1"/>
</dbReference>
<keyword evidence="6 8" id="KW-1133">Transmembrane helix</keyword>
<organism evidence="10 11">
    <name type="scientific">Altererythrobacter epoxidivorans</name>
    <dbReference type="NCBI Taxonomy" id="361183"/>
    <lineage>
        <taxon>Bacteria</taxon>
        <taxon>Pseudomonadati</taxon>
        <taxon>Pseudomonadota</taxon>
        <taxon>Alphaproteobacteria</taxon>
        <taxon>Sphingomonadales</taxon>
        <taxon>Erythrobacteraceae</taxon>
        <taxon>Altererythrobacter</taxon>
    </lineage>
</organism>
<accession>A0A0M4LWB3</accession>
<feature type="transmembrane region" description="Helical" evidence="8">
    <location>
        <begin position="44"/>
        <end position="65"/>
    </location>
</feature>
<dbReference type="Gene3D" id="1.20.1250.20">
    <property type="entry name" value="MFS general substrate transporter like domains"/>
    <property type="match status" value="1"/>
</dbReference>
<feature type="transmembrane region" description="Helical" evidence="8">
    <location>
        <begin position="106"/>
        <end position="123"/>
    </location>
</feature>
<proteinExistence type="inferred from homology"/>
<feature type="transmembrane region" description="Helical" evidence="8">
    <location>
        <begin position="163"/>
        <end position="183"/>
    </location>
</feature>
<name>A0A0M4LWB3_9SPHN</name>
<evidence type="ECO:0000313" key="10">
    <source>
        <dbReference type="EMBL" id="ALE17579.1"/>
    </source>
</evidence>
<dbReference type="InterPro" id="IPR001958">
    <property type="entry name" value="Tet-R_TetA/multi-R_MdtG-like"/>
</dbReference>
<comment type="subcellular location">
    <subcellularLocation>
        <location evidence="2">Membrane</location>
        <topology evidence="2">Multi-pass membrane protein</topology>
    </subcellularLocation>
</comment>
<dbReference type="InterPro" id="IPR005829">
    <property type="entry name" value="Sugar_transporter_CS"/>
</dbReference>
<dbReference type="PROSITE" id="PS50850">
    <property type="entry name" value="MFS"/>
    <property type="match status" value="1"/>
</dbReference>
<reference evidence="10 11" key="1">
    <citation type="submission" date="2015-09" db="EMBL/GenBank/DDBJ databases">
        <title>Complete genome sequence of a benzo[a]pyrene-degrading bacterium Altererythrobacter epoxidivorans CGMCC 1.7731T.</title>
        <authorList>
            <person name="Li Z."/>
            <person name="Cheng H."/>
            <person name="Huo Y."/>
            <person name="Xu X."/>
        </authorList>
    </citation>
    <scope>NUCLEOTIDE SEQUENCE [LARGE SCALE GENOMIC DNA]</scope>
    <source>
        <strain evidence="10 11">CGMCC 1.7731</strain>
    </source>
</reference>
<evidence type="ECO:0000256" key="8">
    <source>
        <dbReference type="SAM" id="Phobius"/>
    </source>
</evidence>
<dbReference type="OrthoDB" id="9764259at2"/>
<feature type="transmembrane region" description="Helical" evidence="8">
    <location>
        <begin position="135"/>
        <end position="157"/>
    </location>
</feature>
<evidence type="ECO:0000256" key="3">
    <source>
        <dbReference type="ARBA" id="ARBA00007520"/>
    </source>
</evidence>
<evidence type="ECO:0000256" key="1">
    <source>
        <dbReference type="ARBA" id="ARBA00003279"/>
    </source>
</evidence>
<comment type="similarity">
    <text evidence="3">Belongs to the major facilitator superfamily. TCR/Tet family.</text>
</comment>
<dbReference type="PATRIC" id="fig|361183.4.peg.2263"/>
<evidence type="ECO:0000256" key="2">
    <source>
        <dbReference type="ARBA" id="ARBA00004141"/>
    </source>
</evidence>
<evidence type="ECO:0000256" key="7">
    <source>
        <dbReference type="ARBA" id="ARBA00023136"/>
    </source>
</evidence>
<evidence type="ECO:0000313" key="11">
    <source>
        <dbReference type="Proteomes" id="UP000057938"/>
    </source>
</evidence>
<keyword evidence="4" id="KW-0813">Transport</keyword>
<dbReference type="PANTHER" id="PTHR23504:SF15">
    <property type="entry name" value="MAJOR FACILITATOR SUPERFAMILY (MFS) PROFILE DOMAIN-CONTAINING PROTEIN"/>
    <property type="match status" value="1"/>
</dbReference>
<dbReference type="PRINTS" id="PR01035">
    <property type="entry name" value="TCRTETA"/>
</dbReference>
<feature type="transmembrane region" description="Helical" evidence="8">
    <location>
        <begin position="346"/>
        <end position="367"/>
    </location>
</feature>
<dbReference type="EMBL" id="CP012669">
    <property type="protein sequence ID" value="ALE17579.1"/>
    <property type="molecule type" value="Genomic_DNA"/>
</dbReference>
<dbReference type="InterPro" id="IPR036259">
    <property type="entry name" value="MFS_trans_sf"/>
</dbReference>
<keyword evidence="5 8" id="KW-0812">Transmembrane</keyword>
<dbReference type="STRING" id="361183.AMC99_02304"/>
<feature type="transmembrane region" description="Helical" evidence="8">
    <location>
        <begin position="77"/>
        <end position="100"/>
    </location>
</feature>
<feature type="transmembrane region" description="Helical" evidence="8">
    <location>
        <begin position="283"/>
        <end position="300"/>
    </location>
</feature>
<feature type="transmembrane region" description="Helical" evidence="8">
    <location>
        <begin position="306"/>
        <end position="325"/>
    </location>
</feature>